<gene>
    <name evidence="2" type="ORF">GCM10007894_24180</name>
</gene>
<accession>A0AA37X017</accession>
<evidence type="ECO:0000313" key="2">
    <source>
        <dbReference type="EMBL" id="GLS84441.1"/>
    </source>
</evidence>
<dbReference type="SUPFAM" id="SSF160443">
    <property type="entry name" value="SMR domain-like"/>
    <property type="match status" value="1"/>
</dbReference>
<dbReference type="Proteomes" id="UP001157439">
    <property type="component" value="Unassembled WGS sequence"/>
</dbReference>
<evidence type="ECO:0000313" key="3">
    <source>
        <dbReference type="Proteomes" id="UP001157439"/>
    </source>
</evidence>
<proteinExistence type="predicted"/>
<dbReference type="NCBIfam" id="NF033154">
    <property type="entry name" value="endonuc_SmrA"/>
    <property type="match status" value="1"/>
</dbReference>
<dbReference type="PANTHER" id="PTHR35562:SF2">
    <property type="entry name" value="DNA ENDONUCLEASE SMRA-RELATED"/>
    <property type="match status" value="1"/>
</dbReference>
<evidence type="ECO:0000259" key="1">
    <source>
        <dbReference type="PROSITE" id="PS50828"/>
    </source>
</evidence>
<name>A0AA37X017_9GAMM</name>
<dbReference type="PANTHER" id="PTHR35562">
    <property type="entry name" value="DNA ENDONUCLEASE SMRA-RELATED"/>
    <property type="match status" value="1"/>
</dbReference>
<feature type="domain" description="Smr" evidence="1">
    <location>
        <begin position="95"/>
        <end position="176"/>
    </location>
</feature>
<dbReference type="InterPro" id="IPR002625">
    <property type="entry name" value="Smr_dom"/>
</dbReference>
<dbReference type="GO" id="GO:0004520">
    <property type="term" value="F:DNA endonuclease activity"/>
    <property type="evidence" value="ECO:0007669"/>
    <property type="project" value="TreeGrafter"/>
</dbReference>
<dbReference type="SMART" id="SM00463">
    <property type="entry name" value="SMR"/>
    <property type="match status" value="1"/>
</dbReference>
<comment type="caution">
    <text evidence="2">The sequence shown here is derived from an EMBL/GenBank/DDBJ whole genome shotgun (WGS) entry which is preliminary data.</text>
</comment>
<dbReference type="AlphaFoldDB" id="A0AA37X017"/>
<dbReference type="InterPro" id="IPR036063">
    <property type="entry name" value="Smr_dom_sf"/>
</dbReference>
<organism evidence="2 3">
    <name type="scientific">Paraferrimonas haliotis</name>
    <dbReference type="NCBI Taxonomy" id="2013866"/>
    <lineage>
        <taxon>Bacteria</taxon>
        <taxon>Pseudomonadati</taxon>
        <taxon>Pseudomonadota</taxon>
        <taxon>Gammaproteobacteria</taxon>
        <taxon>Alteromonadales</taxon>
        <taxon>Ferrimonadaceae</taxon>
        <taxon>Paraferrimonas</taxon>
    </lineage>
</organism>
<keyword evidence="3" id="KW-1185">Reference proteome</keyword>
<dbReference type="InterPro" id="IPR047688">
    <property type="entry name" value="Endonuc_SmrA"/>
</dbReference>
<reference evidence="2 3" key="1">
    <citation type="journal article" date="2014" name="Int. J. Syst. Evol. Microbiol.">
        <title>Complete genome sequence of Corynebacterium casei LMG S-19264T (=DSM 44701T), isolated from a smear-ripened cheese.</title>
        <authorList>
            <consortium name="US DOE Joint Genome Institute (JGI-PGF)"/>
            <person name="Walter F."/>
            <person name="Albersmeier A."/>
            <person name="Kalinowski J."/>
            <person name="Ruckert C."/>
        </authorList>
    </citation>
    <scope>NUCLEOTIDE SEQUENCE [LARGE SCALE GENOMIC DNA]</scope>
    <source>
        <strain evidence="2 3">NBRC 112785</strain>
    </source>
</reference>
<dbReference type="Gene3D" id="3.30.1370.110">
    <property type="match status" value="1"/>
</dbReference>
<dbReference type="PROSITE" id="PS50828">
    <property type="entry name" value="SMR"/>
    <property type="match status" value="1"/>
</dbReference>
<protein>
    <recommendedName>
        <fullName evidence="1">Smr domain-containing protein</fullName>
    </recommendedName>
</protein>
<sequence>MQTDDLDAFKAEMGDVKPLKSDNRMVSQVQTGPTEAQLARRAAAVARNEVHALSAEPTFITPVDPDDYLEYKKSGVQDGVFKNLRLGKYQVETRLDLFAMSPEKGRDALVTFIKDCQTRNMRCVLINHGEGLRSKPFKGLMKSFVAHWLVQIDDVLAFHSAQRHHGGVGAVYVMLRKSAEKKAETREQNRKG</sequence>
<dbReference type="RefSeq" id="WP_095500431.1">
    <property type="nucleotide sequence ID" value="NZ_BSPO01000003.1"/>
</dbReference>
<dbReference type="EMBL" id="BSPO01000003">
    <property type="protein sequence ID" value="GLS84441.1"/>
    <property type="molecule type" value="Genomic_DNA"/>
</dbReference>
<dbReference type="Pfam" id="PF01713">
    <property type="entry name" value="Smr"/>
    <property type="match status" value="1"/>
</dbReference>